<evidence type="ECO:0000259" key="6">
    <source>
        <dbReference type="PROSITE" id="PS50977"/>
    </source>
</evidence>
<evidence type="ECO:0000256" key="1">
    <source>
        <dbReference type="ARBA" id="ARBA00023015"/>
    </source>
</evidence>
<evidence type="ECO:0000256" key="5">
    <source>
        <dbReference type="SAM" id="MobiDB-lite"/>
    </source>
</evidence>
<dbReference type="SUPFAM" id="SSF46689">
    <property type="entry name" value="Homeodomain-like"/>
    <property type="match status" value="1"/>
</dbReference>
<dbReference type="PANTHER" id="PTHR30055:SF234">
    <property type="entry name" value="HTH-TYPE TRANSCRIPTIONAL REGULATOR BETI"/>
    <property type="match status" value="1"/>
</dbReference>
<dbReference type="SUPFAM" id="SSF48498">
    <property type="entry name" value="Tetracyclin repressor-like, C-terminal domain"/>
    <property type="match status" value="1"/>
</dbReference>
<evidence type="ECO:0000313" key="8">
    <source>
        <dbReference type="Proteomes" id="UP001500804"/>
    </source>
</evidence>
<dbReference type="PANTHER" id="PTHR30055">
    <property type="entry name" value="HTH-TYPE TRANSCRIPTIONAL REGULATOR RUTR"/>
    <property type="match status" value="1"/>
</dbReference>
<name>A0ABP9NJ38_9PSEU</name>
<dbReference type="InterPro" id="IPR009057">
    <property type="entry name" value="Homeodomain-like_sf"/>
</dbReference>
<dbReference type="Gene3D" id="1.10.357.10">
    <property type="entry name" value="Tetracycline Repressor, domain 2"/>
    <property type="match status" value="1"/>
</dbReference>
<keyword evidence="2 4" id="KW-0238">DNA-binding</keyword>
<evidence type="ECO:0000313" key="7">
    <source>
        <dbReference type="EMBL" id="GAA5122517.1"/>
    </source>
</evidence>
<dbReference type="PROSITE" id="PS50977">
    <property type="entry name" value="HTH_TETR_2"/>
    <property type="match status" value="1"/>
</dbReference>
<dbReference type="EMBL" id="BAABJO010000011">
    <property type="protein sequence ID" value="GAA5122517.1"/>
    <property type="molecule type" value="Genomic_DNA"/>
</dbReference>
<evidence type="ECO:0000256" key="3">
    <source>
        <dbReference type="ARBA" id="ARBA00023163"/>
    </source>
</evidence>
<dbReference type="InterPro" id="IPR001647">
    <property type="entry name" value="HTH_TetR"/>
</dbReference>
<proteinExistence type="predicted"/>
<dbReference type="Pfam" id="PF13305">
    <property type="entry name" value="TetR_C_33"/>
    <property type="match status" value="1"/>
</dbReference>
<dbReference type="Pfam" id="PF00440">
    <property type="entry name" value="TetR_N"/>
    <property type="match status" value="1"/>
</dbReference>
<dbReference type="Proteomes" id="UP001500804">
    <property type="component" value="Unassembled WGS sequence"/>
</dbReference>
<feature type="DNA-binding region" description="H-T-H motif" evidence="4">
    <location>
        <begin position="24"/>
        <end position="43"/>
    </location>
</feature>
<keyword evidence="8" id="KW-1185">Reference proteome</keyword>
<accession>A0ABP9NJ38</accession>
<protein>
    <submittedName>
        <fullName evidence="7">TetR/AcrR family transcriptional regulator</fullName>
    </submittedName>
</protein>
<dbReference type="InterPro" id="IPR050109">
    <property type="entry name" value="HTH-type_TetR-like_transc_reg"/>
</dbReference>
<organism evidence="7 8">
    <name type="scientific">Pseudonocardia adelaidensis</name>
    <dbReference type="NCBI Taxonomy" id="648754"/>
    <lineage>
        <taxon>Bacteria</taxon>
        <taxon>Bacillati</taxon>
        <taxon>Actinomycetota</taxon>
        <taxon>Actinomycetes</taxon>
        <taxon>Pseudonocardiales</taxon>
        <taxon>Pseudonocardiaceae</taxon>
        <taxon>Pseudonocardia</taxon>
    </lineage>
</organism>
<sequence>MDLRTRMLDAAEELLNASPDRDIATRAVCEAVGVGAPVLYRLFGDKNGLLSALVDYGFDRYLATKRAAAPSEDPVEDLRNGWDTHVEFARSHPAVYRLMFSPSFATVPSAAEEAMRLLRRVLDRCAAAGRLRVEPGLAAQMIMSANIGLALNLVTQPENYPDPELSRRVRDAVHAAVLGPGRPAGEDGQDSLVVAALQLAAVLRNRPTELGEPETALLRHWLDTLAGTPSTPARTASRPTHTVGG</sequence>
<comment type="caution">
    <text evidence="7">The sequence shown here is derived from an EMBL/GenBank/DDBJ whole genome shotgun (WGS) entry which is preliminary data.</text>
</comment>
<feature type="region of interest" description="Disordered" evidence="5">
    <location>
        <begin position="226"/>
        <end position="245"/>
    </location>
</feature>
<evidence type="ECO:0000256" key="4">
    <source>
        <dbReference type="PROSITE-ProRule" id="PRU00335"/>
    </source>
</evidence>
<gene>
    <name evidence="7" type="ORF">GCM10023320_32860</name>
</gene>
<feature type="compositionally biased region" description="Polar residues" evidence="5">
    <location>
        <begin position="227"/>
        <end position="245"/>
    </location>
</feature>
<keyword evidence="3" id="KW-0804">Transcription</keyword>
<dbReference type="InterPro" id="IPR036271">
    <property type="entry name" value="Tet_transcr_reg_TetR-rel_C_sf"/>
</dbReference>
<feature type="domain" description="HTH tetR-type" evidence="6">
    <location>
        <begin position="1"/>
        <end position="61"/>
    </location>
</feature>
<keyword evidence="1" id="KW-0805">Transcription regulation</keyword>
<dbReference type="RefSeq" id="WP_345605958.1">
    <property type="nucleotide sequence ID" value="NZ_BAABJO010000011.1"/>
</dbReference>
<dbReference type="InterPro" id="IPR025996">
    <property type="entry name" value="MT1864/Rv1816-like_C"/>
</dbReference>
<reference evidence="8" key="1">
    <citation type="journal article" date="2019" name="Int. J. Syst. Evol. Microbiol.">
        <title>The Global Catalogue of Microorganisms (GCM) 10K type strain sequencing project: providing services to taxonomists for standard genome sequencing and annotation.</title>
        <authorList>
            <consortium name="The Broad Institute Genomics Platform"/>
            <consortium name="The Broad Institute Genome Sequencing Center for Infectious Disease"/>
            <person name="Wu L."/>
            <person name="Ma J."/>
        </authorList>
    </citation>
    <scope>NUCLEOTIDE SEQUENCE [LARGE SCALE GENOMIC DNA]</scope>
    <source>
        <strain evidence="8">JCM 18302</strain>
    </source>
</reference>
<evidence type="ECO:0000256" key="2">
    <source>
        <dbReference type="ARBA" id="ARBA00023125"/>
    </source>
</evidence>